<keyword evidence="1" id="KW-0472">Membrane</keyword>
<organism evidence="2 3">
    <name type="scientific">Ambispora gerdemannii</name>
    <dbReference type="NCBI Taxonomy" id="144530"/>
    <lineage>
        <taxon>Eukaryota</taxon>
        <taxon>Fungi</taxon>
        <taxon>Fungi incertae sedis</taxon>
        <taxon>Mucoromycota</taxon>
        <taxon>Glomeromycotina</taxon>
        <taxon>Glomeromycetes</taxon>
        <taxon>Archaeosporales</taxon>
        <taxon>Ambisporaceae</taxon>
        <taxon>Ambispora</taxon>
    </lineage>
</organism>
<protein>
    <submittedName>
        <fullName evidence="2">7179_t:CDS:1</fullName>
    </submittedName>
</protein>
<feature type="transmembrane region" description="Helical" evidence="1">
    <location>
        <begin position="6"/>
        <end position="24"/>
    </location>
</feature>
<reference evidence="2" key="1">
    <citation type="submission" date="2021-06" db="EMBL/GenBank/DDBJ databases">
        <authorList>
            <person name="Kallberg Y."/>
            <person name="Tangrot J."/>
            <person name="Rosling A."/>
        </authorList>
    </citation>
    <scope>NUCLEOTIDE SEQUENCE</scope>
    <source>
        <strain evidence="2">MT106</strain>
    </source>
</reference>
<gene>
    <name evidence="2" type="ORF">AGERDE_LOCUS7631</name>
</gene>
<keyword evidence="1" id="KW-0812">Transmembrane</keyword>
<evidence type="ECO:0000256" key="1">
    <source>
        <dbReference type="SAM" id="Phobius"/>
    </source>
</evidence>
<dbReference type="OrthoDB" id="10513099at2759"/>
<sequence length="123" mass="14601">MFSNNSDFFVLIMFMLVQSLVLYLNTRRVKNCITAELSAIKRSRRNSGANTELLQRINELDRNISLMGYEVRDPKFFSTMWRATKWHLTENETFYIIYVGGIVIDNQSLFRDRKINYLAIVYQ</sequence>
<dbReference type="AlphaFoldDB" id="A0A9N9BNR8"/>
<evidence type="ECO:0000313" key="2">
    <source>
        <dbReference type="EMBL" id="CAG8570894.1"/>
    </source>
</evidence>
<comment type="caution">
    <text evidence="2">The sequence shown here is derived from an EMBL/GenBank/DDBJ whole genome shotgun (WGS) entry which is preliminary data.</text>
</comment>
<proteinExistence type="predicted"/>
<evidence type="ECO:0000313" key="3">
    <source>
        <dbReference type="Proteomes" id="UP000789831"/>
    </source>
</evidence>
<keyword evidence="3" id="KW-1185">Reference proteome</keyword>
<accession>A0A9N9BNR8</accession>
<dbReference type="EMBL" id="CAJVPL010001432">
    <property type="protein sequence ID" value="CAG8570894.1"/>
    <property type="molecule type" value="Genomic_DNA"/>
</dbReference>
<name>A0A9N9BNR8_9GLOM</name>
<keyword evidence="1" id="KW-1133">Transmembrane helix</keyword>
<dbReference type="Proteomes" id="UP000789831">
    <property type="component" value="Unassembled WGS sequence"/>
</dbReference>